<keyword evidence="3" id="KW-1185">Reference proteome</keyword>
<sequence length="212" mass="24115">MRHCRDLHDTRDLYENHGCRDMYCSDCLRNLFESSINDEALFPSRCCGHTVPIEDILENLFSEEFVETFRAKLVEYLTTDRTYCHIPTCSAFIPPTTIYRHWHLPRVSDETRTTESNARLATLWLNGYGLLPYHDTSVISALQSGRVASALFGMRPDSLPPARRELSKTRKLRTSPQSSTGWQYDMCKSISKRTTSATTLFGEASPLAPPGT</sequence>
<accession>A0A166N9H6</accession>
<dbReference type="Gene3D" id="3.30.40.10">
    <property type="entry name" value="Zinc/RING finger domain, C3HC4 (zinc finger)"/>
    <property type="match status" value="1"/>
</dbReference>
<dbReference type="Proteomes" id="UP000076552">
    <property type="component" value="Unassembled WGS sequence"/>
</dbReference>
<dbReference type="InterPro" id="IPR013083">
    <property type="entry name" value="Znf_RING/FYVE/PHD"/>
</dbReference>
<protein>
    <submittedName>
        <fullName evidence="2">IBR finger domain-containing protein</fullName>
    </submittedName>
</protein>
<dbReference type="STRING" id="708197.A0A166N9H6"/>
<organism evidence="2 3">
    <name type="scientific">Colletotrichum tofieldiae</name>
    <dbReference type="NCBI Taxonomy" id="708197"/>
    <lineage>
        <taxon>Eukaryota</taxon>
        <taxon>Fungi</taxon>
        <taxon>Dikarya</taxon>
        <taxon>Ascomycota</taxon>
        <taxon>Pezizomycotina</taxon>
        <taxon>Sordariomycetes</taxon>
        <taxon>Hypocreomycetidae</taxon>
        <taxon>Glomerellales</taxon>
        <taxon>Glomerellaceae</taxon>
        <taxon>Colletotrichum</taxon>
        <taxon>Colletotrichum spaethianum species complex</taxon>
    </lineage>
</organism>
<dbReference type="SUPFAM" id="SSF57850">
    <property type="entry name" value="RING/U-box"/>
    <property type="match status" value="1"/>
</dbReference>
<feature type="region of interest" description="Disordered" evidence="1">
    <location>
        <begin position="160"/>
        <end position="181"/>
    </location>
</feature>
<evidence type="ECO:0000313" key="2">
    <source>
        <dbReference type="EMBL" id="KZL65447.1"/>
    </source>
</evidence>
<dbReference type="AlphaFoldDB" id="A0A166N9H6"/>
<reference evidence="2 3" key="1">
    <citation type="submission" date="2015-06" db="EMBL/GenBank/DDBJ databases">
        <title>Survival trade-offs in plant roots during colonization by closely related pathogenic and mutualistic fungi.</title>
        <authorList>
            <person name="Hacquard S."/>
            <person name="Kracher B."/>
            <person name="Hiruma K."/>
            <person name="Weinman A."/>
            <person name="Muench P."/>
            <person name="Garrido Oter R."/>
            <person name="Ver Loren van Themaat E."/>
            <person name="Dallerey J.-F."/>
            <person name="Damm U."/>
            <person name="Henrissat B."/>
            <person name="Lespinet O."/>
            <person name="Thon M."/>
            <person name="Kemen E."/>
            <person name="McHardy A.C."/>
            <person name="Schulze-Lefert P."/>
            <person name="O'Connell R.J."/>
        </authorList>
    </citation>
    <scope>NUCLEOTIDE SEQUENCE [LARGE SCALE GENOMIC DNA]</scope>
    <source>
        <strain evidence="2 3">0861</strain>
    </source>
</reference>
<name>A0A166N9H6_9PEZI</name>
<dbReference type="EMBL" id="LFIV01000221">
    <property type="protein sequence ID" value="KZL65447.1"/>
    <property type="molecule type" value="Genomic_DNA"/>
</dbReference>
<evidence type="ECO:0000256" key="1">
    <source>
        <dbReference type="SAM" id="MobiDB-lite"/>
    </source>
</evidence>
<proteinExistence type="predicted"/>
<comment type="caution">
    <text evidence="2">The sequence shown here is derived from an EMBL/GenBank/DDBJ whole genome shotgun (WGS) entry which is preliminary data.</text>
</comment>
<evidence type="ECO:0000313" key="3">
    <source>
        <dbReference type="Proteomes" id="UP000076552"/>
    </source>
</evidence>
<gene>
    <name evidence="2" type="ORF">CT0861_07470</name>
</gene>